<evidence type="ECO:0000313" key="3">
    <source>
        <dbReference type="Proteomes" id="UP000431269"/>
    </source>
</evidence>
<dbReference type="AlphaFoldDB" id="A0A6I6MJ66"/>
<protein>
    <submittedName>
        <fullName evidence="2">Uncharacterized protein</fullName>
    </submittedName>
</protein>
<dbReference type="EMBL" id="CP047045">
    <property type="protein sequence ID" value="QGZ93881.1"/>
    <property type="molecule type" value="Genomic_DNA"/>
</dbReference>
<keyword evidence="3" id="KW-1185">Reference proteome</keyword>
<evidence type="ECO:0000256" key="1">
    <source>
        <dbReference type="SAM" id="SignalP"/>
    </source>
</evidence>
<reference evidence="3" key="1">
    <citation type="submission" date="2019-12" db="EMBL/GenBank/DDBJ databases">
        <title>Complete genome of Terracaulis silvestris 0127_4.</title>
        <authorList>
            <person name="Vieira S."/>
            <person name="Riedel T."/>
            <person name="Sproer C."/>
            <person name="Pascual J."/>
            <person name="Boedeker C."/>
            <person name="Overmann J."/>
        </authorList>
    </citation>
    <scope>NUCLEOTIDE SEQUENCE [LARGE SCALE GENOMIC DNA]</scope>
    <source>
        <strain evidence="3">0127_4</strain>
    </source>
</reference>
<gene>
    <name evidence="2" type="ORF">DSM104635_00695</name>
</gene>
<dbReference type="KEGG" id="tsv:DSM104635_00695"/>
<accession>A0A6I6MJ66</accession>
<dbReference type="Proteomes" id="UP000431269">
    <property type="component" value="Chromosome"/>
</dbReference>
<name>A0A6I6MJ66_9CAUL</name>
<evidence type="ECO:0000313" key="2">
    <source>
        <dbReference type="EMBL" id="QGZ93881.1"/>
    </source>
</evidence>
<sequence length="136" mass="14867">MRVSIQILLICAGLVLGTAPCFAQNTTADYMRRTFGHAPPPPSCSTQEFYVEFEPGQDAPRGTTPSSFDANIDAARNCNVLTVFVAGHNSSQIAVVRDLLIQEGLMPKSVQTHEFAVPIAPPPYVTDRVRVTFVFR</sequence>
<feature type="chain" id="PRO_5026202242" evidence="1">
    <location>
        <begin position="24"/>
        <end position="136"/>
    </location>
</feature>
<keyword evidence="1" id="KW-0732">Signal</keyword>
<feature type="signal peptide" evidence="1">
    <location>
        <begin position="1"/>
        <end position="23"/>
    </location>
</feature>
<proteinExistence type="predicted"/>
<organism evidence="2 3">
    <name type="scientific">Terricaulis silvestris</name>
    <dbReference type="NCBI Taxonomy" id="2686094"/>
    <lineage>
        <taxon>Bacteria</taxon>
        <taxon>Pseudomonadati</taxon>
        <taxon>Pseudomonadota</taxon>
        <taxon>Alphaproteobacteria</taxon>
        <taxon>Caulobacterales</taxon>
        <taxon>Caulobacteraceae</taxon>
        <taxon>Terricaulis</taxon>
    </lineage>
</organism>